<feature type="domain" description="Rhodanese" evidence="1">
    <location>
        <begin position="29"/>
        <end position="106"/>
    </location>
</feature>
<name>A0A7Y0LFP5_9GAMM</name>
<sequence>MLKKLPELVVEARKGLNVLTAQEAREKRNAIGGIILDVRETEEFNKHSVKDVVHIPRGVLEGKMLTTYGDETMPIFIHCAGGVRATFAAEQLVKLGYKQVWVISCKVDEVIKSFT</sequence>
<dbReference type="AlphaFoldDB" id="A0A7Y0LFP5"/>
<dbReference type="CDD" id="cd00158">
    <property type="entry name" value="RHOD"/>
    <property type="match status" value="1"/>
</dbReference>
<dbReference type="SMART" id="SM00450">
    <property type="entry name" value="RHOD"/>
    <property type="match status" value="1"/>
</dbReference>
<organism evidence="2 3">
    <name type="scientific">Thalassotalea algicola</name>
    <dbReference type="NCBI Taxonomy" id="2716224"/>
    <lineage>
        <taxon>Bacteria</taxon>
        <taxon>Pseudomonadati</taxon>
        <taxon>Pseudomonadota</taxon>
        <taxon>Gammaproteobacteria</taxon>
        <taxon>Alteromonadales</taxon>
        <taxon>Colwelliaceae</taxon>
        <taxon>Thalassotalea</taxon>
    </lineage>
</organism>
<evidence type="ECO:0000259" key="1">
    <source>
        <dbReference type="PROSITE" id="PS50206"/>
    </source>
</evidence>
<comment type="caution">
    <text evidence="2">The sequence shown here is derived from an EMBL/GenBank/DDBJ whole genome shotgun (WGS) entry which is preliminary data.</text>
</comment>
<proteinExistence type="predicted"/>
<reference evidence="2 3" key="1">
    <citation type="submission" date="2020-04" db="EMBL/GenBank/DDBJ databases">
        <title>Thalassotalea sp. M1531, isolated from the surface of marine red alga.</title>
        <authorList>
            <person name="Pang L."/>
            <person name="Lu D.-C."/>
        </authorList>
    </citation>
    <scope>NUCLEOTIDE SEQUENCE [LARGE SCALE GENOMIC DNA]</scope>
    <source>
        <strain evidence="2 3">M1531</strain>
    </source>
</reference>
<dbReference type="InterPro" id="IPR036873">
    <property type="entry name" value="Rhodanese-like_dom_sf"/>
</dbReference>
<gene>
    <name evidence="2" type="ORF">HII17_12255</name>
</gene>
<dbReference type="PANTHER" id="PTHR43031:SF1">
    <property type="entry name" value="PYRIDINE NUCLEOTIDE-DISULPHIDE OXIDOREDUCTASE"/>
    <property type="match status" value="1"/>
</dbReference>
<dbReference type="Pfam" id="PF00581">
    <property type="entry name" value="Rhodanese"/>
    <property type="match status" value="1"/>
</dbReference>
<dbReference type="PROSITE" id="PS50206">
    <property type="entry name" value="RHODANESE_3"/>
    <property type="match status" value="1"/>
</dbReference>
<dbReference type="Proteomes" id="UP000568664">
    <property type="component" value="Unassembled WGS sequence"/>
</dbReference>
<dbReference type="RefSeq" id="WP_169075678.1">
    <property type="nucleotide sequence ID" value="NZ_JABBXH010000004.1"/>
</dbReference>
<keyword evidence="3" id="KW-1185">Reference proteome</keyword>
<dbReference type="SUPFAM" id="SSF52821">
    <property type="entry name" value="Rhodanese/Cell cycle control phosphatase"/>
    <property type="match status" value="1"/>
</dbReference>
<dbReference type="Gene3D" id="3.40.250.10">
    <property type="entry name" value="Rhodanese-like domain"/>
    <property type="match status" value="1"/>
</dbReference>
<evidence type="ECO:0000313" key="2">
    <source>
        <dbReference type="EMBL" id="NMP32335.1"/>
    </source>
</evidence>
<accession>A0A7Y0LFP5</accession>
<protein>
    <submittedName>
        <fullName evidence="2">Rhodanese-like domain-containing protein</fullName>
    </submittedName>
</protein>
<dbReference type="InterPro" id="IPR050229">
    <property type="entry name" value="GlpE_sulfurtransferase"/>
</dbReference>
<evidence type="ECO:0000313" key="3">
    <source>
        <dbReference type="Proteomes" id="UP000568664"/>
    </source>
</evidence>
<dbReference type="InterPro" id="IPR001763">
    <property type="entry name" value="Rhodanese-like_dom"/>
</dbReference>
<dbReference type="PANTHER" id="PTHR43031">
    <property type="entry name" value="FAD-DEPENDENT OXIDOREDUCTASE"/>
    <property type="match status" value="1"/>
</dbReference>
<dbReference type="EMBL" id="JABBXH010000004">
    <property type="protein sequence ID" value="NMP32335.1"/>
    <property type="molecule type" value="Genomic_DNA"/>
</dbReference>